<reference evidence="2 3" key="1">
    <citation type="journal article" date="2016" name="Mol. Biol. Evol.">
        <title>Comparative Genomics of Early-Diverging Mushroom-Forming Fungi Provides Insights into the Origins of Lignocellulose Decay Capabilities.</title>
        <authorList>
            <person name="Nagy L.G."/>
            <person name="Riley R."/>
            <person name="Tritt A."/>
            <person name="Adam C."/>
            <person name="Daum C."/>
            <person name="Floudas D."/>
            <person name="Sun H."/>
            <person name="Yadav J.S."/>
            <person name="Pangilinan J."/>
            <person name="Larsson K.H."/>
            <person name="Matsuura K."/>
            <person name="Barry K."/>
            <person name="Labutti K."/>
            <person name="Kuo R."/>
            <person name="Ohm R.A."/>
            <person name="Bhattacharya S.S."/>
            <person name="Shirouzu T."/>
            <person name="Yoshinaga Y."/>
            <person name="Martin F.M."/>
            <person name="Grigoriev I.V."/>
            <person name="Hibbett D.S."/>
        </authorList>
    </citation>
    <scope>NUCLEOTIDE SEQUENCE [LARGE SCALE GENOMIC DNA]</scope>
    <source>
        <strain evidence="2 3">CBS 109695</strain>
    </source>
</reference>
<feature type="compositionally biased region" description="Polar residues" evidence="1">
    <location>
        <begin position="168"/>
        <end position="179"/>
    </location>
</feature>
<evidence type="ECO:0000256" key="1">
    <source>
        <dbReference type="SAM" id="MobiDB-lite"/>
    </source>
</evidence>
<dbReference type="AlphaFoldDB" id="A0A165X654"/>
<dbReference type="Proteomes" id="UP000076532">
    <property type="component" value="Unassembled WGS sequence"/>
</dbReference>
<dbReference type="EMBL" id="KV417726">
    <property type="protein sequence ID" value="KZP08246.1"/>
    <property type="molecule type" value="Genomic_DNA"/>
</dbReference>
<gene>
    <name evidence="2" type="ORF">FIBSPDRAFT_901392</name>
</gene>
<proteinExistence type="predicted"/>
<feature type="region of interest" description="Disordered" evidence="1">
    <location>
        <begin position="162"/>
        <end position="232"/>
    </location>
</feature>
<evidence type="ECO:0000313" key="2">
    <source>
        <dbReference type="EMBL" id="KZP08246.1"/>
    </source>
</evidence>
<name>A0A165X654_9AGAM</name>
<feature type="compositionally biased region" description="Acidic residues" evidence="1">
    <location>
        <begin position="215"/>
        <end position="226"/>
    </location>
</feature>
<accession>A0A165X654</accession>
<protein>
    <submittedName>
        <fullName evidence="2">Uncharacterized protein</fullName>
    </submittedName>
</protein>
<keyword evidence="3" id="KW-1185">Reference proteome</keyword>
<sequence length="232" mass="26754">MSCSTTLARSKFTHILPPPNPQKSYYSTTLACSNFTWLSPLNIQFDPQKVSTIPTSMFNTAMCFTFAVKRATTLIKLPTKYTLLREFEPANRLTDRQHLIVLQTQNVTLRLRIAQLEAQLSYNLGLLYYFPVHDQPHGPVVPGQMAKWPDWRVYAPQVQGDPHLYGPNNASGSATNDYNMNFDDGWQPHQPGYYHQNYQQAGGNSQSLPSQEEHIQEEEEEEEEEPQQWRQY</sequence>
<feature type="compositionally biased region" description="Polar residues" evidence="1">
    <location>
        <begin position="196"/>
        <end position="210"/>
    </location>
</feature>
<evidence type="ECO:0000313" key="3">
    <source>
        <dbReference type="Proteomes" id="UP000076532"/>
    </source>
</evidence>
<organism evidence="2 3">
    <name type="scientific">Athelia psychrophila</name>
    <dbReference type="NCBI Taxonomy" id="1759441"/>
    <lineage>
        <taxon>Eukaryota</taxon>
        <taxon>Fungi</taxon>
        <taxon>Dikarya</taxon>
        <taxon>Basidiomycota</taxon>
        <taxon>Agaricomycotina</taxon>
        <taxon>Agaricomycetes</taxon>
        <taxon>Agaricomycetidae</taxon>
        <taxon>Atheliales</taxon>
        <taxon>Atheliaceae</taxon>
        <taxon>Athelia</taxon>
    </lineage>
</organism>